<name>A0ABQ5VWT3_9RHOB</name>
<keyword evidence="2 8" id="KW-0732">Signal</keyword>
<keyword evidence="11" id="KW-0645">Protease</keyword>
<keyword evidence="12" id="KW-1185">Reference proteome</keyword>
<evidence type="ECO:0000256" key="3">
    <source>
        <dbReference type="ARBA" id="ARBA00022801"/>
    </source>
</evidence>
<dbReference type="GO" id="GO:0004180">
    <property type="term" value="F:carboxypeptidase activity"/>
    <property type="evidence" value="ECO:0007669"/>
    <property type="project" value="UniProtKB-KW"/>
</dbReference>
<dbReference type="PRINTS" id="PR00725">
    <property type="entry name" value="DADACBPTASE1"/>
</dbReference>
<evidence type="ECO:0000313" key="11">
    <source>
        <dbReference type="EMBL" id="GLQ35885.1"/>
    </source>
</evidence>
<feature type="domain" description="Peptidase S11 D-alanyl-D-alanine carboxypeptidase A N-terminal" evidence="9">
    <location>
        <begin position="28"/>
        <end position="245"/>
    </location>
</feature>
<evidence type="ECO:0000256" key="8">
    <source>
        <dbReference type="SAM" id="SignalP"/>
    </source>
</evidence>
<organism evidence="11 12">
    <name type="scientific">Amylibacter marinus</name>
    <dbReference type="NCBI Taxonomy" id="1475483"/>
    <lineage>
        <taxon>Bacteria</taxon>
        <taxon>Pseudomonadati</taxon>
        <taxon>Pseudomonadota</taxon>
        <taxon>Alphaproteobacteria</taxon>
        <taxon>Rhodobacterales</taxon>
        <taxon>Paracoccaceae</taxon>
        <taxon>Amylibacter</taxon>
    </lineage>
</organism>
<evidence type="ECO:0000259" key="9">
    <source>
        <dbReference type="Pfam" id="PF00768"/>
    </source>
</evidence>
<dbReference type="PANTHER" id="PTHR21581:SF6">
    <property type="entry name" value="TRAFFICKING PROTEIN PARTICLE COMPLEX SUBUNIT 12"/>
    <property type="match status" value="1"/>
</dbReference>
<dbReference type="PANTHER" id="PTHR21581">
    <property type="entry name" value="D-ALANYL-D-ALANINE CARBOXYPEPTIDASE"/>
    <property type="match status" value="1"/>
</dbReference>
<dbReference type="InterPro" id="IPR007730">
    <property type="entry name" value="SPOR-like_dom"/>
</dbReference>
<dbReference type="SUPFAM" id="SSF56601">
    <property type="entry name" value="beta-lactamase/transpeptidase-like"/>
    <property type="match status" value="1"/>
</dbReference>
<dbReference type="InterPro" id="IPR018044">
    <property type="entry name" value="Peptidase_S11"/>
</dbReference>
<feature type="domain" description="SPOR" evidence="10">
    <location>
        <begin position="414"/>
        <end position="490"/>
    </location>
</feature>
<evidence type="ECO:0000256" key="4">
    <source>
        <dbReference type="ARBA" id="ARBA00022960"/>
    </source>
</evidence>
<dbReference type="Proteomes" id="UP001156694">
    <property type="component" value="Unassembled WGS sequence"/>
</dbReference>
<comment type="similarity">
    <text evidence="1 7">Belongs to the peptidase S11 family.</text>
</comment>
<gene>
    <name evidence="11" type="ORF">GCM10007939_21690</name>
</gene>
<evidence type="ECO:0000256" key="2">
    <source>
        <dbReference type="ARBA" id="ARBA00022729"/>
    </source>
</evidence>
<keyword evidence="11" id="KW-0121">Carboxypeptidase</keyword>
<keyword evidence="3" id="KW-0378">Hydrolase</keyword>
<evidence type="ECO:0000256" key="5">
    <source>
        <dbReference type="ARBA" id="ARBA00022984"/>
    </source>
</evidence>
<dbReference type="InterPro" id="IPR001967">
    <property type="entry name" value="Peptidase_S11_N"/>
</dbReference>
<feature type="signal peptide" evidence="8">
    <location>
        <begin position="1"/>
        <end position="24"/>
    </location>
</feature>
<sequence length="496" mass="52500">MQIQAFRGAVLATILMFFSGISLAAPYAALVMDARTGEVLHSRNADTRLHPASLTKMMTLYMTFKAVESGQLHLDQKIKVTKHAASEPPSRLGLKAGMKISVRHLIRAAAVKSANDAATLLGEAIAGSEANFAKRMTAQAKALGMSKTSFKNAHGLTSSGHMSTARDMALLGRRIMYDFPDYYNLFSRRNADAGLRVVPNTNRKLLANYRGADGIKTGYTNAAGFNLVASAQRGNKRVIVAMFGGRSSATRNARVAELLDMGFNRVPNRYASNAMPATPTRGARLAAAAPVPDSLTLKAPRAPSFASRPKSRPAFDDGPLLVASASQDDLEAQILAAAQAQANSAAKLAAKAEQEVAVAPAKRPELHANNSAQAALDTETAIVNSVALVSATAGYIEPEPEVRRIVTRQTGAQGGGWSVQLGAYGSRYKAEKILLRTALADLQALSGALRKISPAQIDGRTMYRARFVGISSGSAQRACARLNARNQPCTAIGPGA</sequence>
<keyword evidence="6" id="KW-0961">Cell wall biogenesis/degradation</keyword>
<evidence type="ECO:0000256" key="7">
    <source>
        <dbReference type="RuleBase" id="RU004016"/>
    </source>
</evidence>
<comment type="caution">
    <text evidence="11">The sequence shown here is derived from an EMBL/GenBank/DDBJ whole genome shotgun (WGS) entry which is preliminary data.</text>
</comment>
<keyword evidence="5" id="KW-0573">Peptidoglycan synthesis</keyword>
<dbReference type="InterPro" id="IPR012338">
    <property type="entry name" value="Beta-lactam/transpept-like"/>
</dbReference>
<keyword evidence="4" id="KW-0133">Cell shape</keyword>
<proteinExistence type="inferred from homology"/>
<dbReference type="EMBL" id="BSNN01000006">
    <property type="protein sequence ID" value="GLQ35885.1"/>
    <property type="molecule type" value="Genomic_DNA"/>
</dbReference>
<evidence type="ECO:0000313" key="12">
    <source>
        <dbReference type="Proteomes" id="UP001156694"/>
    </source>
</evidence>
<evidence type="ECO:0000256" key="1">
    <source>
        <dbReference type="ARBA" id="ARBA00007164"/>
    </source>
</evidence>
<dbReference type="Gene3D" id="3.40.710.10">
    <property type="entry name" value="DD-peptidase/beta-lactamase superfamily"/>
    <property type="match status" value="1"/>
</dbReference>
<feature type="chain" id="PRO_5047168466" evidence="8">
    <location>
        <begin position="25"/>
        <end position="496"/>
    </location>
</feature>
<evidence type="ECO:0000256" key="6">
    <source>
        <dbReference type="ARBA" id="ARBA00023316"/>
    </source>
</evidence>
<evidence type="ECO:0000259" key="10">
    <source>
        <dbReference type="Pfam" id="PF05036"/>
    </source>
</evidence>
<reference evidence="12" key="1">
    <citation type="journal article" date="2019" name="Int. J. Syst. Evol. Microbiol.">
        <title>The Global Catalogue of Microorganisms (GCM) 10K type strain sequencing project: providing services to taxonomists for standard genome sequencing and annotation.</title>
        <authorList>
            <consortium name="The Broad Institute Genomics Platform"/>
            <consortium name="The Broad Institute Genome Sequencing Center for Infectious Disease"/>
            <person name="Wu L."/>
            <person name="Ma J."/>
        </authorList>
    </citation>
    <scope>NUCLEOTIDE SEQUENCE [LARGE SCALE GENOMIC DNA]</scope>
    <source>
        <strain evidence="12">NBRC 110140</strain>
    </source>
</reference>
<protein>
    <submittedName>
        <fullName evidence="11">Serine-type D-Ala-D-Ala carboxypeptidase</fullName>
    </submittedName>
</protein>
<accession>A0ABQ5VWT3</accession>
<dbReference type="Pfam" id="PF05036">
    <property type="entry name" value="SPOR"/>
    <property type="match status" value="1"/>
</dbReference>
<dbReference type="Pfam" id="PF00768">
    <property type="entry name" value="Peptidase_S11"/>
    <property type="match status" value="1"/>
</dbReference>